<keyword evidence="7" id="KW-0131">Cell cycle</keyword>
<evidence type="ECO:0000256" key="1">
    <source>
        <dbReference type="ARBA" id="ARBA00004123"/>
    </source>
</evidence>
<dbReference type="GO" id="GO:0030154">
    <property type="term" value="P:cell differentiation"/>
    <property type="evidence" value="ECO:0007669"/>
    <property type="project" value="TreeGrafter"/>
</dbReference>
<evidence type="ECO:0000256" key="5">
    <source>
        <dbReference type="ARBA" id="ARBA00023163"/>
    </source>
</evidence>
<reference evidence="12 13" key="1">
    <citation type="journal article" date="2023" name="Insect Mol. Biol.">
        <title>Genome sequencing provides insights into the evolution of gene families encoding plant cell wall-degrading enzymes in longhorned beetles.</title>
        <authorList>
            <person name="Shin N.R."/>
            <person name="Okamura Y."/>
            <person name="Kirsch R."/>
            <person name="Pauchet Y."/>
        </authorList>
    </citation>
    <scope>NUCLEOTIDE SEQUENCE [LARGE SCALE GENOMIC DNA]</scope>
    <source>
        <strain evidence="12">EAD_L_NR</strain>
    </source>
</reference>
<dbReference type="PANTHER" id="PTHR13742">
    <property type="entry name" value="RETINOBLASTOMA-ASSOCIATED PROTEIN RB -RELATED"/>
    <property type="match status" value="1"/>
</dbReference>
<feature type="domain" description="Retinoblastoma-associated protein N-terminal" evidence="10">
    <location>
        <begin position="64"/>
        <end position="208"/>
    </location>
</feature>
<dbReference type="InterPro" id="IPR028309">
    <property type="entry name" value="RB_fam"/>
</dbReference>
<dbReference type="Gene3D" id="1.10.472.140">
    <property type="match status" value="1"/>
</dbReference>
<dbReference type="InterPro" id="IPR024599">
    <property type="entry name" value="RB_N"/>
</dbReference>
<comment type="caution">
    <text evidence="12">The sequence shown here is derived from an EMBL/GenBank/DDBJ whole genome shotgun (WGS) entry which is preliminary data.</text>
</comment>
<evidence type="ECO:0000256" key="7">
    <source>
        <dbReference type="ARBA" id="ARBA00023306"/>
    </source>
</evidence>
<evidence type="ECO:0000256" key="8">
    <source>
        <dbReference type="SAM" id="MobiDB-lite"/>
    </source>
</evidence>
<dbReference type="InterPro" id="IPR013763">
    <property type="entry name" value="Cyclin-like_dom"/>
</dbReference>
<keyword evidence="13" id="KW-1185">Reference proteome</keyword>
<feature type="region of interest" description="Disordered" evidence="8">
    <location>
        <begin position="603"/>
        <end position="626"/>
    </location>
</feature>
<dbReference type="GO" id="GO:0005667">
    <property type="term" value="C:transcription regulator complex"/>
    <property type="evidence" value="ECO:0007669"/>
    <property type="project" value="TreeGrafter"/>
</dbReference>
<feature type="compositionally biased region" description="Low complexity" evidence="8">
    <location>
        <begin position="677"/>
        <end position="696"/>
    </location>
</feature>
<feature type="domain" description="Retinoblastoma-associated protein A-box" evidence="11">
    <location>
        <begin position="384"/>
        <end position="574"/>
    </location>
</feature>
<protein>
    <recommendedName>
        <fullName evidence="14">Retinoblastoma-like protein 1</fullName>
    </recommendedName>
</protein>
<gene>
    <name evidence="12" type="ORF">NQ315_009266</name>
</gene>
<dbReference type="SMART" id="SM01368">
    <property type="entry name" value="RB_A"/>
    <property type="match status" value="1"/>
</dbReference>
<dbReference type="GO" id="GO:0000977">
    <property type="term" value="F:RNA polymerase II transcription regulatory region sequence-specific DNA binding"/>
    <property type="evidence" value="ECO:0007669"/>
    <property type="project" value="TreeGrafter"/>
</dbReference>
<dbReference type="Proteomes" id="UP001159042">
    <property type="component" value="Unassembled WGS sequence"/>
</dbReference>
<evidence type="ECO:0008006" key="14">
    <source>
        <dbReference type="Google" id="ProtNLM"/>
    </source>
</evidence>
<keyword evidence="6" id="KW-0539">Nucleus</keyword>
<dbReference type="PANTHER" id="PTHR13742:SF17">
    <property type="entry name" value="RE32990P-RELATED"/>
    <property type="match status" value="1"/>
</dbReference>
<dbReference type="SUPFAM" id="SSF47954">
    <property type="entry name" value="Cyclin-like"/>
    <property type="match status" value="2"/>
</dbReference>
<dbReference type="Pfam" id="PF01857">
    <property type="entry name" value="RB_B"/>
    <property type="match status" value="1"/>
</dbReference>
<dbReference type="GO" id="GO:2000134">
    <property type="term" value="P:negative regulation of G1/S transition of mitotic cell cycle"/>
    <property type="evidence" value="ECO:0007669"/>
    <property type="project" value="TreeGrafter"/>
</dbReference>
<dbReference type="EMBL" id="JANEYG010000001">
    <property type="protein sequence ID" value="KAJ8925433.1"/>
    <property type="molecule type" value="Genomic_DNA"/>
</dbReference>
<feature type="compositionally biased region" description="Polar residues" evidence="8">
    <location>
        <begin position="603"/>
        <end position="614"/>
    </location>
</feature>
<dbReference type="InterPro" id="IPR036915">
    <property type="entry name" value="Cyclin-like_sf"/>
</dbReference>
<evidence type="ECO:0000256" key="6">
    <source>
        <dbReference type="ARBA" id="ARBA00023242"/>
    </source>
</evidence>
<keyword evidence="4" id="KW-0805">Transcription regulation</keyword>
<evidence type="ECO:0000256" key="3">
    <source>
        <dbReference type="ARBA" id="ARBA00022491"/>
    </source>
</evidence>
<evidence type="ECO:0000256" key="2">
    <source>
        <dbReference type="ARBA" id="ARBA00009475"/>
    </source>
</evidence>
<evidence type="ECO:0000313" key="12">
    <source>
        <dbReference type="EMBL" id="KAJ8925433.1"/>
    </source>
</evidence>
<keyword evidence="3" id="KW-0678">Repressor</keyword>
<feature type="region of interest" description="Disordered" evidence="8">
    <location>
        <begin position="340"/>
        <end position="384"/>
    </location>
</feature>
<accession>A0AAV8WFT4</accession>
<keyword evidence="5" id="KW-0804">Transcription</keyword>
<comment type="similarity">
    <text evidence="2">Belongs to the retinoblastoma protein (RB) family.</text>
</comment>
<evidence type="ECO:0000256" key="4">
    <source>
        <dbReference type="ARBA" id="ARBA00023015"/>
    </source>
</evidence>
<feature type="domain" description="Cyclin-like" evidence="9">
    <location>
        <begin position="715"/>
        <end position="826"/>
    </location>
</feature>
<evidence type="ECO:0000259" key="11">
    <source>
        <dbReference type="SMART" id="SM01368"/>
    </source>
</evidence>
<sequence length="944" mass="107471">MGLSEEGEEQLNRKHLDLCNKLNLDSDTIRTSWDNFKTINKNFVLEGDSLHWLGCSIYVASRGVETPTVGSSIVKGNCINLTSLLRHSNLSFAQFFCKINKWAEMAQLPEDFLNKITHLKDNFGVAYSTFKEYYPIFSKIFIPPSPQDLEQKHHRNRKQRPVPCNSAKVFEFIWNLFITLKGGDTQYCTELIKSFHLLYACVDLAFKNALFAERRDLLNPQFELLPSDWTDASFLAPTEAPCLISYLCKSPSMLTVAMHMKVYELKGMITRLIKNKTLAADQKTLTGLFNRDVFEQNFKNVTNTYETQLLNKGDFDERIFLAEYRRQLLEQQSNMTTIRSLPYCDSGENGVPESPRTTGMVTPRGGDTPLTGRSFLGPREADMTPLSIDRNTTQKITRLHNMLNNRSPAPSEALLQLFQSCQKDPLAKVQNVVKTLGDKFVCAYTLNNPQTEDEAKNRLQIGITLFYKLIETILQNEKNIRNDISALVEKELFYQSMFTCCLEIVIFSYSSSKKFPWILDALDMEPIHFVKVIELIVRSKDQHSRDLIKHLNKIEETVLESLVWKSSSQIWDIIAISEQSMPKFEDTALPGHLLYNEQNSNRRIQNSDSNTDTPSPGPSATDCFQSPVTAHSTNVSRQLFPTMQAGQPLLQTQTHLVITDKDGNRKMIPVIDGDKLSQQQAQQQPTTTEQPQSTAPKKTGSLSIIFRKFYNLAGVRMDHLCSNLGLTDVDFKRKIWTVFEHSVRNTDLIKDRHLDQLLMCAVYVICKVTGSSLKFQDIMKFYREQPQSVSDVYRDVLLVREKVEPDGIITPATRSDLIYFYNSIYVEAMQNFAVKFRSSVQNTSLLLSPLPAIKRDLVSPSVQVTGNVFVKPLESPSPASGSSFNYYFSRSPSKDLKDINKLVNSGVTGKRLLIDGDTDYPGSKRISNRKLQSLVEERRNQNTE</sequence>
<evidence type="ECO:0000259" key="9">
    <source>
        <dbReference type="SMART" id="SM00385"/>
    </source>
</evidence>
<proteinExistence type="inferred from homology"/>
<evidence type="ECO:0000259" key="10">
    <source>
        <dbReference type="SMART" id="SM01367"/>
    </source>
</evidence>
<dbReference type="Pfam" id="PF11934">
    <property type="entry name" value="DUF3452"/>
    <property type="match status" value="1"/>
</dbReference>
<comment type="subcellular location">
    <subcellularLocation>
        <location evidence="1">Nucleus</location>
    </subcellularLocation>
</comment>
<dbReference type="GO" id="GO:0005634">
    <property type="term" value="C:nucleus"/>
    <property type="evidence" value="ECO:0007669"/>
    <property type="project" value="UniProtKB-SubCell"/>
</dbReference>
<name>A0AAV8WFT4_9CUCU</name>
<dbReference type="GO" id="GO:0006357">
    <property type="term" value="P:regulation of transcription by RNA polymerase II"/>
    <property type="evidence" value="ECO:0007669"/>
    <property type="project" value="InterPro"/>
</dbReference>
<dbReference type="Gene3D" id="1.10.472.10">
    <property type="entry name" value="Cyclin-like"/>
    <property type="match status" value="2"/>
</dbReference>
<feature type="region of interest" description="Disordered" evidence="8">
    <location>
        <begin position="675"/>
        <end position="698"/>
    </location>
</feature>
<dbReference type="SMART" id="SM00385">
    <property type="entry name" value="CYCLIN"/>
    <property type="match status" value="1"/>
</dbReference>
<evidence type="ECO:0000313" key="13">
    <source>
        <dbReference type="Proteomes" id="UP001159042"/>
    </source>
</evidence>
<dbReference type="GO" id="GO:0000785">
    <property type="term" value="C:chromatin"/>
    <property type="evidence" value="ECO:0007669"/>
    <property type="project" value="TreeGrafter"/>
</dbReference>
<dbReference type="InterPro" id="IPR002719">
    <property type="entry name" value="RB_B"/>
</dbReference>
<dbReference type="Pfam" id="PF01858">
    <property type="entry name" value="RB_A"/>
    <property type="match status" value="1"/>
</dbReference>
<organism evidence="12 13">
    <name type="scientific">Exocentrus adspersus</name>
    <dbReference type="NCBI Taxonomy" id="1586481"/>
    <lineage>
        <taxon>Eukaryota</taxon>
        <taxon>Metazoa</taxon>
        <taxon>Ecdysozoa</taxon>
        <taxon>Arthropoda</taxon>
        <taxon>Hexapoda</taxon>
        <taxon>Insecta</taxon>
        <taxon>Pterygota</taxon>
        <taxon>Neoptera</taxon>
        <taxon>Endopterygota</taxon>
        <taxon>Coleoptera</taxon>
        <taxon>Polyphaga</taxon>
        <taxon>Cucujiformia</taxon>
        <taxon>Chrysomeloidea</taxon>
        <taxon>Cerambycidae</taxon>
        <taxon>Lamiinae</taxon>
        <taxon>Acanthocinini</taxon>
        <taxon>Exocentrus</taxon>
    </lineage>
</organism>
<dbReference type="AlphaFoldDB" id="A0AAV8WFT4"/>
<dbReference type="InterPro" id="IPR002720">
    <property type="entry name" value="RB_A"/>
</dbReference>
<dbReference type="SMART" id="SM01367">
    <property type="entry name" value="DUF3452"/>
    <property type="match status" value="1"/>
</dbReference>